<dbReference type="AlphaFoldDB" id="A0A1A9NAC5"/>
<organism evidence="2 4">
    <name type="scientific">Paraburkholderia ginsengiterrae</name>
    <dbReference type="NCBI Taxonomy" id="1462993"/>
    <lineage>
        <taxon>Bacteria</taxon>
        <taxon>Pseudomonadati</taxon>
        <taxon>Pseudomonadota</taxon>
        <taxon>Betaproteobacteria</taxon>
        <taxon>Burkholderiales</taxon>
        <taxon>Burkholderiaceae</taxon>
        <taxon>Paraburkholderia</taxon>
    </lineage>
</organism>
<evidence type="ECO:0000313" key="1">
    <source>
        <dbReference type="EMBL" id="OAJ61490.1"/>
    </source>
</evidence>
<evidence type="ECO:0000313" key="3">
    <source>
        <dbReference type="Proteomes" id="UP000077961"/>
    </source>
</evidence>
<dbReference type="EMBL" id="LXJZ01000091">
    <property type="protein sequence ID" value="OAJ61490.1"/>
    <property type="molecule type" value="Genomic_DNA"/>
</dbReference>
<reference evidence="3 4" key="1">
    <citation type="submission" date="2016-04" db="EMBL/GenBank/DDBJ databases">
        <title>Reclassification of Paraburkholderia panaciterrae (Farh et al. 2015) Dobritsa &amp; Samadpour 2016 as a later homotypic synonym of Paraburkholderia ginsengiterrae (Farh et al. 2015) Dobritsa &amp; Samadpour 2016.</title>
        <authorList>
            <person name="Dobritsa A.P."/>
            <person name="Kutumbaka K."/>
            <person name="Samadpour M."/>
        </authorList>
    </citation>
    <scope>NUCLEOTIDE SEQUENCE [LARGE SCALE GENOMIC DNA]</scope>
    <source>
        <strain evidence="2 4">DCY85</strain>
        <strain evidence="1 3">DCY85-1</strain>
    </source>
</reference>
<proteinExistence type="predicted"/>
<comment type="caution">
    <text evidence="2">The sequence shown here is derived from an EMBL/GenBank/DDBJ whole genome shotgun (WGS) entry which is preliminary data.</text>
</comment>
<sequence>MTKTELIAAREAAGAAYAAAAKAYVDAYIELHAYDLTCGNGNVVALTHVLGFGEIAQVLQHGEFLRDVTTINGRAAERANDKHVAILATIAD</sequence>
<dbReference type="EMBL" id="LXKA01000154">
    <property type="protein sequence ID" value="OAJ62893.1"/>
    <property type="molecule type" value="Genomic_DNA"/>
</dbReference>
<accession>A0A1A9NAC5</accession>
<gene>
    <name evidence="1" type="ORF">A6V36_24260</name>
    <name evidence="2" type="ORF">A6V37_22040</name>
</gene>
<dbReference type="Proteomes" id="UP000078116">
    <property type="component" value="Unassembled WGS sequence"/>
</dbReference>
<protein>
    <submittedName>
        <fullName evidence="2">Uncharacterized protein</fullName>
    </submittedName>
</protein>
<evidence type="ECO:0000313" key="4">
    <source>
        <dbReference type="Proteomes" id="UP000078116"/>
    </source>
</evidence>
<name>A0A1A9NAC5_9BURK</name>
<dbReference type="Proteomes" id="UP000077961">
    <property type="component" value="Unassembled WGS sequence"/>
</dbReference>
<keyword evidence="3" id="KW-1185">Reference proteome</keyword>
<dbReference type="STRING" id="1462993.A6V36_24260"/>
<evidence type="ECO:0000313" key="2">
    <source>
        <dbReference type="EMBL" id="OAJ62893.1"/>
    </source>
</evidence>